<gene>
    <name evidence="1" type="ORF">NC653_022561</name>
</gene>
<keyword evidence="2" id="KW-1185">Reference proteome</keyword>
<proteinExistence type="predicted"/>
<protein>
    <submittedName>
        <fullName evidence="1">Uncharacterized protein</fullName>
    </submittedName>
</protein>
<dbReference type="EMBL" id="JAQIZT010000009">
    <property type="protein sequence ID" value="KAJ6984334.1"/>
    <property type="molecule type" value="Genomic_DNA"/>
</dbReference>
<dbReference type="AlphaFoldDB" id="A0AAD6MF12"/>
<reference evidence="1" key="1">
    <citation type="journal article" date="2023" name="Mol. Ecol. Resour.">
        <title>Chromosome-level genome assembly of a triploid poplar Populus alba 'Berolinensis'.</title>
        <authorList>
            <person name="Chen S."/>
            <person name="Yu Y."/>
            <person name="Wang X."/>
            <person name="Wang S."/>
            <person name="Zhang T."/>
            <person name="Zhou Y."/>
            <person name="He R."/>
            <person name="Meng N."/>
            <person name="Wang Y."/>
            <person name="Liu W."/>
            <person name="Liu Z."/>
            <person name="Liu J."/>
            <person name="Guo Q."/>
            <person name="Huang H."/>
            <person name="Sederoff R.R."/>
            <person name="Wang G."/>
            <person name="Qu G."/>
            <person name="Chen S."/>
        </authorList>
    </citation>
    <scope>NUCLEOTIDE SEQUENCE</scope>
    <source>
        <strain evidence="1">SC-2020</strain>
    </source>
</reference>
<organism evidence="1 2">
    <name type="scientific">Populus alba x Populus x berolinensis</name>
    <dbReference type="NCBI Taxonomy" id="444605"/>
    <lineage>
        <taxon>Eukaryota</taxon>
        <taxon>Viridiplantae</taxon>
        <taxon>Streptophyta</taxon>
        <taxon>Embryophyta</taxon>
        <taxon>Tracheophyta</taxon>
        <taxon>Spermatophyta</taxon>
        <taxon>Magnoliopsida</taxon>
        <taxon>eudicotyledons</taxon>
        <taxon>Gunneridae</taxon>
        <taxon>Pentapetalae</taxon>
        <taxon>rosids</taxon>
        <taxon>fabids</taxon>
        <taxon>Malpighiales</taxon>
        <taxon>Salicaceae</taxon>
        <taxon>Saliceae</taxon>
        <taxon>Populus</taxon>
    </lineage>
</organism>
<comment type="caution">
    <text evidence="1">The sequence shown here is derived from an EMBL/GenBank/DDBJ whole genome shotgun (WGS) entry which is preliminary data.</text>
</comment>
<sequence>MFMVKEDLETAFTVILHVKPLGLSHVEKEKKKKRKKKER</sequence>
<dbReference type="Proteomes" id="UP001164929">
    <property type="component" value="Chromosome 9"/>
</dbReference>
<accession>A0AAD6MF12</accession>
<evidence type="ECO:0000313" key="2">
    <source>
        <dbReference type="Proteomes" id="UP001164929"/>
    </source>
</evidence>
<name>A0AAD6MF12_9ROSI</name>
<evidence type="ECO:0000313" key="1">
    <source>
        <dbReference type="EMBL" id="KAJ6984334.1"/>
    </source>
</evidence>